<feature type="non-terminal residue" evidence="1">
    <location>
        <position position="1"/>
    </location>
</feature>
<gene>
    <name evidence="1" type="ORF">AFUS01_LOCUS9214</name>
</gene>
<keyword evidence="2" id="KW-1185">Reference proteome</keyword>
<dbReference type="EMBL" id="CAJVCH010065680">
    <property type="protein sequence ID" value="CAG7719915.1"/>
    <property type="molecule type" value="Genomic_DNA"/>
</dbReference>
<accession>A0A8J2JM51</accession>
<evidence type="ECO:0000313" key="1">
    <source>
        <dbReference type="EMBL" id="CAG7719915.1"/>
    </source>
</evidence>
<proteinExistence type="predicted"/>
<sequence>CINGRHWLVPEKSGHRFHVLIISSETASPALTYRLIFRSWSANNGMPTKGTP</sequence>
<protein>
    <submittedName>
        <fullName evidence="1">Uncharacterized protein</fullName>
    </submittedName>
</protein>
<organism evidence="1 2">
    <name type="scientific">Allacma fusca</name>
    <dbReference type="NCBI Taxonomy" id="39272"/>
    <lineage>
        <taxon>Eukaryota</taxon>
        <taxon>Metazoa</taxon>
        <taxon>Ecdysozoa</taxon>
        <taxon>Arthropoda</taxon>
        <taxon>Hexapoda</taxon>
        <taxon>Collembola</taxon>
        <taxon>Symphypleona</taxon>
        <taxon>Sminthuridae</taxon>
        <taxon>Allacma</taxon>
    </lineage>
</organism>
<evidence type="ECO:0000313" key="2">
    <source>
        <dbReference type="Proteomes" id="UP000708208"/>
    </source>
</evidence>
<comment type="caution">
    <text evidence="1">The sequence shown here is derived from an EMBL/GenBank/DDBJ whole genome shotgun (WGS) entry which is preliminary data.</text>
</comment>
<dbReference type="Proteomes" id="UP000708208">
    <property type="component" value="Unassembled WGS sequence"/>
</dbReference>
<reference evidence="1" key="1">
    <citation type="submission" date="2021-06" db="EMBL/GenBank/DDBJ databases">
        <authorList>
            <person name="Hodson N. C."/>
            <person name="Mongue J. A."/>
            <person name="Jaron S. K."/>
        </authorList>
    </citation>
    <scope>NUCLEOTIDE SEQUENCE</scope>
</reference>
<name>A0A8J2JM51_9HEXA</name>
<dbReference type="AlphaFoldDB" id="A0A8J2JM51"/>